<dbReference type="CDD" id="cd06530">
    <property type="entry name" value="S26_SPase_I"/>
    <property type="match status" value="1"/>
</dbReference>
<dbReference type="Gene3D" id="2.10.109.10">
    <property type="entry name" value="Umud Fragment, subunit A"/>
    <property type="match status" value="1"/>
</dbReference>
<sequence length="175" mass="19579">MKTTFSWLREYLLPFAIAIVLSLLIRTQVGEARYIPSESMLPTLQVNDVVIIDRMHHQYERGDIVTFDPPAAAKKDDVLIKRVIGLPGETVEVRRGHVYIDDQLLEEPYIKAPFSGSFGPLTVPAGEYFLMGDNRDNSFDSRYFGTVPEKNILGEAVAKVYPFSKAGSLKDNGAN</sequence>
<dbReference type="SUPFAM" id="SSF51306">
    <property type="entry name" value="LexA/Signal peptidase"/>
    <property type="match status" value="1"/>
</dbReference>
<dbReference type="GO" id="GO:0009003">
    <property type="term" value="F:signal peptidase activity"/>
    <property type="evidence" value="ECO:0007669"/>
    <property type="project" value="UniProtKB-EC"/>
</dbReference>
<comment type="catalytic activity">
    <reaction evidence="1 8">
        <text>Cleavage of hydrophobic, N-terminal signal or leader sequences from secreted and periplasmic proteins.</text>
        <dbReference type="EC" id="3.4.21.89"/>
    </reaction>
</comment>
<dbReference type="PANTHER" id="PTHR43390:SF1">
    <property type="entry name" value="CHLOROPLAST PROCESSING PEPTIDASE"/>
    <property type="match status" value="1"/>
</dbReference>
<protein>
    <recommendedName>
        <fullName evidence="4 8">Signal peptidase I</fullName>
        <ecNumber evidence="4 8">3.4.21.89</ecNumber>
    </recommendedName>
</protein>
<dbReference type="Pfam" id="PF10502">
    <property type="entry name" value="Peptidase_S26"/>
    <property type="match status" value="1"/>
</dbReference>
<dbReference type="OrthoDB" id="9802919at2"/>
<name>A0A845L467_9FIRM</name>
<dbReference type="AlphaFoldDB" id="A0A845L467"/>
<evidence type="ECO:0000256" key="8">
    <source>
        <dbReference type="RuleBase" id="RU003993"/>
    </source>
</evidence>
<proteinExistence type="inferred from homology"/>
<evidence type="ECO:0000259" key="10">
    <source>
        <dbReference type="Pfam" id="PF10502"/>
    </source>
</evidence>
<dbReference type="GO" id="GO:0004252">
    <property type="term" value="F:serine-type endopeptidase activity"/>
    <property type="evidence" value="ECO:0007669"/>
    <property type="project" value="InterPro"/>
</dbReference>
<dbReference type="InterPro" id="IPR000223">
    <property type="entry name" value="Pept_S26A_signal_pept_1"/>
</dbReference>
<evidence type="ECO:0000256" key="6">
    <source>
        <dbReference type="ARBA" id="ARBA00022801"/>
    </source>
</evidence>
<dbReference type="GO" id="GO:0005886">
    <property type="term" value="C:plasma membrane"/>
    <property type="evidence" value="ECO:0007669"/>
    <property type="project" value="UniProtKB-SubCell"/>
</dbReference>
<dbReference type="InterPro" id="IPR019533">
    <property type="entry name" value="Peptidase_S26"/>
</dbReference>
<reference evidence="11 12" key="1">
    <citation type="submission" date="2020-01" db="EMBL/GenBank/DDBJ databases">
        <title>Whole-genome sequence of Heliobacterium undosum DSM 13378.</title>
        <authorList>
            <person name="Kyndt J.A."/>
            <person name="Meyer T.E."/>
        </authorList>
    </citation>
    <scope>NUCLEOTIDE SEQUENCE [LARGE SCALE GENOMIC DNA]</scope>
    <source>
        <strain evidence="11 12">DSM 13378</strain>
    </source>
</reference>
<evidence type="ECO:0000256" key="9">
    <source>
        <dbReference type="RuleBase" id="RU362042"/>
    </source>
</evidence>
<feature type="active site" evidence="7">
    <location>
        <position position="81"/>
    </location>
</feature>
<feature type="domain" description="Peptidase S26" evidence="10">
    <location>
        <begin position="9"/>
        <end position="160"/>
    </location>
</feature>
<comment type="subcellular location">
    <subcellularLocation>
        <location evidence="2">Cell membrane</location>
        <topology evidence="2">Single-pass type II membrane protein</topology>
    </subcellularLocation>
    <subcellularLocation>
        <location evidence="9">Membrane</location>
        <topology evidence="9">Single-pass type II membrane protein</topology>
    </subcellularLocation>
</comment>
<evidence type="ECO:0000256" key="1">
    <source>
        <dbReference type="ARBA" id="ARBA00000677"/>
    </source>
</evidence>
<dbReference type="NCBIfam" id="TIGR02227">
    <property type="entry name" value="sigpep_I_bact"/>
    <property type="match status" value="1"/>
</dbReference>
<dbReference type="InterPro" id="IPR019757">
    <property type="entry name" value="Pept_S26A_signal_pept_1_Lys-AS"/>
</dbReference>
<feature type="active site" evidence="7">
    <location>
        <position position="39"/>
    </location>
</feature>
<keyword evidence="6 8" id="KW-0378">Hydrolase</keyword>
<dbReference type="EMBL" id="WXEY01000008">
    <property type="protein sequence ID" value="MZP29969.1"/>
    <property type="molecule type" value="Genomic_DNA"/>
</dbReference>
<gene>
    <name evidence="11" type="primary">lepB</name>
    <name evidence="11" type="ORF">GTO91_09660</name>
</gene>
<keyword evidence="5 8" id="KW-0645">Protease</keyword>
<evidence type="ECO:0000313" key="11">
    <source>
        <dbReference type="EMBL" id="MZP29969.1"/>
    </source>
</evidence>
<dbReference type="PRINTS" id="PR00727">
    <property type="entry name" value="LEADERPTASE"/>
</dbReference>
<dbReference type="GO" id="GO:0006465">
    <property type="term" value="P:signal peptide processing"/>
    <property type="evidence" value="ECO:0007669"/>
    <property type="project" value="InterPro"/>
</dbReference>
<comment type="similarity">
    <text evidence="3 9">Belongs to the peptidase S26 family.</text>
</comment>
<dbReference type="RefSeq" id="WP_161258352.1">
    <property type="nucleotide sequence ID" value="NZ_WXEY01000008.1"/>
</dbReference>
<evidence type="ECO:0000256" key="5">
    <source>
        <dbReference type="ARBA" id="ARBA00022670"/>
    </source>
</evidence>
<evidence type="ECO:0000313" key="12">
    <source>
        <dbReference type="Proteomes" id="UP000463470"/>
    </source>
</evidence>
<comment type="caution">
    <text evidence="11">The sequence shown here is derived from an EMBL/GenBank/DDBJ whole genome shotgun (WGS) entry which is preliminary data.</text>
</comment>
<dbReference type="EC" id="3.4.21.89" evidence="4 8"/>
<accession>A0A845L467</accession>
<evidence type="ECO:0000256" key="4">
    <source>
        <dbReference type="ARBA" id="ARBA00013208"/>
    </source>
</evidence>
<organism evidence="11 12">
    <name type="scientific">Heliomicrobium undosum</name>
    <dbReference type="NCBI Taxonomy" id="121734"/>
    <lineage>
        <taxon>Bacteria</taxon>
        <taxon>Bacillati</taxon>
        <taxon>Bacillota</taxon>
        <taxon>Clostridia</taxon>
        <taxon>Eubacteriales</taxon>
        <taxon>Heliobacteriaceae</taxon>
        <taxon>Heliomicrobium</taxon>
    </lineage>
</organism>
<evidence type="ECO:0000256" key="7">
    <source>
        <dbReference type="PIRSR" id="PIRSR600223-1"/>
    </source>
</evidence>
<dbReference type="PROSITE" id="PS00501">
    <property type="entry name" value="SPASE_I_1"/>
    <property type="match status" value="1"/>
</dbReference>
<dbReference type="PANTHER" id="PTHR43390">
    <property type="entry name" value="SIGNAL PEPTIDASE I"/>
    <property type="match status" value="1"/>
</dbReference>
<dbReference type="InterPro" id="IPR019756">
    <property type="entry name" value="Pept_S26A_signal_pept_1_Ser-AS"/>
</dbReference>
<dbReference type="Proteomes" id="UP000463470">
    <property type="component" value="Unassembled WGS sequence"/>
</dbReference>
<dbReference type="InterPro" id="IPR036286">
    <property type="entry name" value="LexA/Signal_pep-like_sf"/>
</dbReference>
<evidence type="ECO:0000256" key="2">
    <source>
        <dbReference type="ARBA" id="ARBA00004401"/>
    </source>
</evidence>
<evidence type="ECO:0000256" key="3">
    <source>
        <dbReference type="ARBA" id="ARBA00009370"/>
    </source>
</evidence>
<keyword evidence="12" id="KW-1185">Reference proteome</keyword>
<dbReference type="PROSITE" id="PS00760">
    <property type="entry name" value="SPASE_I_2"/>
    <property type="match status" value="1"/>
</dbReference>